<feature type="compositionally biased region" description="Basic and acidic residues" evidence="2">
    <location>
        <begin position="244"/>
        <end position="258"/>
    </location>
</feature>
<proteinExistence type="predicted"/>
<evidence type="ECO:0000313" key="4">
    <source>
        <dbReference type="Proteomes" id="UP000221165"/>
    </source>
</evidence>
<protein>
    <submittedName>
        <fullName evidence="3">Uncharacterized protein</fullName>
    </submittedName>
</protein>
<dbReference type="OrthoDB" id="10319225at2759"/>
<organism evidence="3 4">
    <name type="scientific">Cystoisospora suis</name>
    <dbReference type="NCBI Taxonomy" id="483139"/>
    <lineage>
        <taxon>Eukaryota</taxon>
        <taxon>Sar</taxon>
        <taxon>Alveolata</taxon>
        <taxon>Apicomplexa</taxon>
        <taxon>Conoidasida</taxon>
        <taxon>Coccidia</taxon>
        <taxon>Eucoccidiorida</taxon>
        <taxon>Eimeriorina</taxon>
        <taxon>Sarcocystidae</taxon>
        <taxon>Cystoisospora</taxon>
    </lineage>
</organism>
<feature type="region of interest" description="Disordered" evidence="2">
    <location>
        <begin position="242"/>
        <end position="285"/>
    </location>
</feature>
<dbReference type="RefSeq" id="XP_067927068.1">
    <property type="nucleotide sequence ID" value="XM_068060943.1"/>
</dbReference>
<keyword evidence="4" id="KW-1185">Reference proteome</keyword>
<keyword evidence="1" id="KW-0175">Coiled coil</keyword>
<dbReference type="GeneID" id="94424154"/>
<evidence type="ECO:0000313" key="3">
    <source>
        <dbReference type="EMBL" id="PHJ25421.1"/>
    </source>
</evidence>
<dbReference type="VEuPathDB" id="ToxoDB:CSUI_000712"/>
<dbReference type="AlphaFoldDB" id="A0A2C6KN40"/>
<reference evidence="3 4" key="1">
    <citation type="journal article" date="2017" name="Int. J. Parasitol.">
        <title>The genome of the protozoan parasite Cystoisospora suis and a reverse vaccinology approach to identify vaccine candidates.</title>
        <authorList>
            <person name="Palmieri N."/>
            <person name="Shrestha A."/>
            <person name="Ruttkowski B."/>
            <person name="Beck T."/>
            <person name="Vogl C."/>
            <person name="Tomley F."/>
            <person name="Blake D.P."/>
            <person name="Joachim A."/>
        </authorList>
    </citation>
    <scope>NUCLEOTIDE SEQUENCE [LARGE SCALE GENOMIC DNA]</scope>
    <source>
        <strain evidence="3 4">Wien I</strain>
    </source>
</reference>
<feature type="region of interest" description="Disordered" evidence="2">
    <location>
        <begin position="1"/>
        <end position="60"/>
    </location>
</feature>
<gene>
    <name evidence="3" type="ORF">CSUI_000712</name>
</gene>
<comment type="caution">
    <text evidence="3">The sequence shown here is derived from an EMBL/GenBank/DDBJ whole genome shotgun (WGS) entry which is preliminary data.</text>
</comment>
<dbReference type="EMBL" id="MIGC01000283">
    <property type="protein sequence ID" value="PHJ25421.1"/>
    <property type="molecule type" value="Genomic_DNA"/>
</dbReference>
<accession>A0A2C6KN40</accession>
<name>A0A2C6KN40_9APIC</name>
<feature type="compositionally biased region" description="Basic and acidic residues" evidence="2">
    <location>
        <begin position="25"/>
        <end position="51"/>
    </location>
</feature>
<sequence length="328" mass="36035">MEKPEDKSPSAHNCALEDALTKPVEPVEGHDTSRECADGEADREKLKERSRSASASPTRQLALSIPVVPDTTLLTEAETCLENLRKWRLQQEQSLQEQLNNIEKVEVNPSTPAINTEELDDLLVRGNSVIQQIQATRSGLRKEIESVQSVSVAAKEQGLKFEDVQAPLAGLSDLPQISNLTEEIAKMELQVACLAEMQQVWEEEQKETEAQLEQLHTEIGEYCSIIEEALEETTRNEAIIGLLHRQDRRGEEQKDSAGPERPVPPAKAASPANCTDKGLGRSDSSTTDLDEFIDSVLLQCAEVDNLLNVALQPIIESDAAEPQGATAL</sequence>
<dbReference type="Proteomes" id="UP000221165">
    <property type="component" value="Unassembled WGS sequence"/>
</dbReference>
<feature type="coiled-coil region" evidence="1">
    <location>
        <begin position="177"/>
        <end position="218"/>
    </location>
</feature>
<evidence type="ECO:0000256" key="2">
    <source>
        <dbReference type="SAM" id="MobiDB-lite"/>
    </source>
</evidence>
<evidence type="ECO:0000256" key="1">
    <source>
        <dbReference type="SAM" id="Coils"/>
    </source>
</evidence>